<dbReference type="EMBL" id="FUWY01000007">
    <property type="protein sequence ID" value="SJZ96120.1"/>
    <property type="molecule type" value="Genomic_DNA"/>
</dbReference>
<dbReference type="OrthoDB" id="1005078at2"/>
<dbReference type="InterPro" id="IPR051541">
    <property type="entry name" value="PTS_SugarTrans_NitroReg"/>
</dbReference>
<dbReference type="InterPro" id="IPR002178">
    <property type="entry name" value="PTS_EIIA_type-2_dom"/>
</dbReference>
<dbReference type="GO" id="GO:0009401">
    <property type="term" value="P:phosphoenolpyruvate-dependent sugar phosphotransferase system"/>
    <property type="evidence" value="ECO:0007669"/>
    <property type="project" value="UniProtKB-KW"/>
</dbReference>
<dbReference type="Proteomes" id="UP000243297">
    <property type="component" value="Unassembled WGS sequence"/>
</dbReference>
<dbReference type="SUPFAM" id="SSF55804">
    <property type="entry name" value="Phoshotransferase/anion transport protein"/>
    <property type="match status" value="1"/>
</dbReference>
<organism evidence="8 9">
    <name type="scientific">Anaerorhabdus furcosa</name>
    <dbReference type="NCBI Taxonomy" id="118967"/>
    <lineage>
        <taxon>Bacteria</taxon>
        <taxon>Bacillati</taxon>
        <taxon>Bacillota</taxon>
        <taxon>Erysipelotrichia</taxon>
        <taxon>Erysipelotrichales</taxon>
        <taxon>Erysipelotrichaceae</taxon>
        <taxon>Anaerorhabdus</taxon>
    </lineage>
</organism>
<name>A0A1T4PX30_9FIRM</name>
<evidence type="ECO:0000256" key="6">
    <source>
        <dbReference type="ARBA" id="ARBA00022683"/>
    </source>
</evidence>
<keyword evidence="5" id="KW-0808">Transferase</keyword>
<dbReference type="NCBIfam" id="TIGR00848">
    <property type="entry name" value="fruA"/>
    <property type="match status" value="1"/>
</dbReference>
<dbReference type="Pfam" id="PF00359">
    <property type="entry name" value="PTS_EIIA_2"/>
    <property type="match status" value="1"/>
</dbReference>
<dbReference type="FunFam" id="3.40.930.10:FF:000009">
    <property type="entry name" value="PTS system, fructose specific IIABC component"/>
    <property type="match status" value="1"/>
</dbReference>
<sequence length="153" mass="17434">MKIEEILSMECIGLDLDLQSKQEVFEYLTNLLYKNQIITSETEFLEAVNYRETLSMTGLVEGVAIPHGESECVKLPKVAYARLKKPIDWESLDDQPINQVFLLAIPKDNKDNTHIKMISELARSLMDSKIIHELESATDINKIIELLKKGGKE</sequence>
<evidence type="ECO:0000256" key="3">
    <source>
        <dbReference type="ARBA" id="ARBA00022553"/>
    </source>
</evidence>
<dbReference type="PANTHER" id="PTHR47738:SF2">
    <property type="entry name" value="PTS SYSTEM FRUCTOSE-LIKE EIIA COMPONENT"/>
    <property type="match status" value="1"/>
</dbReference>
<evidence type="ECO:0000256" key="1">
    <source>
        <dbReference type="ARBA" id="ARBA00004496"/>
    </source>
</evidence>
<keyword evidence="4" id="KW-0762">Sugar transport</keyword>
<keyword evidence="6" id="KW-0598">Phosphotransferase system</keyword>
<dbReference type="GO" id="GO:0005737">
    <property type="term" value="C:cytoplasm"/>
    <property type="evidence" value="ECO:0007669"/>
    <property type="project" value="UniProtKB-SubCell"/>
</dbReference>
<keyword evidence="2" id="KW-0813">Transport</keyword>
<accession>A0A1T4PX30</accession>
<dbReference type="RefSeq" id="WP_078712619.1">
    <property type="nucleotide sequence ID" value="NZ_FUWY01000007.1"/>
</dbReference>
<evidence type="ECO:0000259" key="7">
    <source>
        <dbReference type="PROSITE" id="PS51094"/>
    </source>
</evidence>
<reference evidence="9" key="1">
    <citation type="submission" date="2017-02" db="EMBL/GenBank/DDBJ databases">
        <authorList>
            <person name="Varghese N."/>
            <person name="Submissions S."/>
        </authorList>
    </citation>
    <scope>NUCLEOTIDE SEQUENCE [LARGE SCALE GENOMIC DNA]</scope>
    <source>
        <strain evidence="9">ATCC 25662</strain>
    </source>
</reference>
<keyword evidence="9" id="KW-1185">Reference proteome</keyword>
<feature type="domain" description="PTS EIIA type-2" evidence="7">
    <location>
        <begin position="5"/>
        <end position="150"/>
    </location>
</feature>
<evidence type="ECO:0000256" key="4">
    <source>
        <dbReference type="ARBA" id="ARBA00022597"/>
    </source>
</evidence>
<dbReference type="AlphaFoldDB" id="A0A1T4PX30"/>
<comment type="subcellular location">
    <subcellularLocation>
        <location evidence="1">Cytoplasm</location>
    </subcellularLocation>
</comment>
<dbReference type="GO" id="GO:0016020">
    <property type="term" value="C:membrane"/>
    <property type="evidence" value="ECO:0007669"/>
    <property type="project" value="InterPro"/>
</dbReference>
<dbReference type="InterPro" id="IPR004715">
    <property type="entry name" value="PTS_IIA_fruc"/>
</dbReference>
<evidence type="ECO:0000256" key="2">
    <source>
        <dbReference type="ARBA" id="ARBA00022448"/>
    </source>
</evidence>
<protein>
    <submittedName>
        <fullName evidence="8">PTS system, fructose-specific IIA component</fullName>
    </submittedName>
</protein>
<gene>
    <name evidence="8" type="ORF">SAMN02745191_2228</name>
</gene>
<dbReference type="GO" id="GO:0008982">
    <property type="term" value="F:protein-N(PI)-phosphohistidine-sugar phosphotransferase activity"/>
    <property type="evidence" value="ECO:0007669"/>
    <property type="project" value="InterPro"/>
</dbReference>
<dbReference type="STRING" id="118967.SAMN02745191_2228"/>
<dbReference type="InterPro" id="IPR016152">
    <property type="entry name" value="PTrfase/Anion_transptr"/>
</dbReference>
<evidence type="ECO:0000313" key="8">
    <source>
        <dbReference type="EMBL" id="SJZ96120.1"/>
    </source>
</evidence>
<keyword evidence="3" id="KW-0597">Phosphoprotein</keyword>
<dbReference type="PANTHER" id="PTHR47738">
    <property type="entry name" value="PTS SYSTEM FRUCTOSE-LIKE EIIA COMPONENT-RELATED"/>
    <property type="match status" value="1"/>
</dbReference>
<proteinExistence type="predicted"/>
<dbReference type="Gene3D" id="3.40.930.10">
    <property type="entry name" value="Mannitol-specific EII, Chain A"/>
    <property type="match status" value="1"/>
</dbReference>
<dbReference type="CDD" id="cd00211">
    <property type="entry name" value="PTS_IIA_fru"/>
    <property type="match status" value="1"/>
</dbReference>
<evidence type="ECO:0000313" key="9">
    <source>
        <dbReference type="Proteomes" id="UP000243297"/>
    </source>
</evidence>
<evidence type="ECO:0000256" key="5">
    <source>
        <dbReference type="ARBA" id="ARBA00022679"/>
    </source>
</evidence>
<dbReference type="PROSITE" id="PS51094">
    <property type="entry name" value="PTS_EIIA_TYPE_2"/>
    <property type="match status" value="1"/>
</dbReference>